<dbReference type="EMBL" id="BMAV01017689">
    <property type="protein sequence ID" value="GFY69534.1"/>
    <property type="molecule type" value="Genomic_DNA"/>
</dbReference>
<dbReference type="Proteomes" id="UP000886998">
    <property type="component" value="Unassembled WGS sequence"/>
</dbReference>
<proteinExistence type="predicted"/>
<dbReference type="AlphaFoldDB" id="A0A8X6YDP5"/>
<protein>
    <recommendedName>
        <fullName evidence="3">Reverse transcriptase domain-containing protein</fullName>
    </recommendedName>
</protein>
<evidence type="ECO:0008006" key="3">
    <source>
        <dbReference type="Google" id="ProtNLM"/>
    </source>
</evidence>
<dbReference type="OrthoDB" id="6507858at2759"/>
<reference evidence="1" key="1">
    <citation type="submission" date="2020-08" db="EMBL/GenBank/DDBJ databases">
        <title>Multicomponent nature underlies the extraordinary mechanical properties of spider dragline silk.</title>
        <authorList>
            <person name="Kono N."/>
            <person name="Nakamura H."/>
            <person name="Mori M."/>
            <person name="Yoshida Y."/>
            <person name="Ohtoshi R."/>
            <person name="Malay A.D."/>
            <person name="Moran D.A.P."/>
            <person name="Tomita M."/>
            <person name="Numata K."/>
            <person name="Arakawa K."/>
        </authorList>
    </citation>
    <scope>NUCLEOTIDE SEQUENCE</scope>
</reference>
<evidence type="ECO:0000313" key="2">
    <source>
        <dbReference type="Proteomes" id="UP000886998"/>
    </source>
</evidence>
<sequence length="221" mass="24880">MCLVKLLNNYSRKNPFKTYLLALLGEFQYSISSINSRKPVTQADTLCKRPRGRMQSSPRVLTSNKSLFSPKSIHPYCVGGFPRCLRQGETSSAAPQAEETGSNQKFFELGTEIPLESRHPAIQVYQCHLSLETAASHTVPQEEVLSYLLFNIKIDDLEKAIQMSYLFFANDVVIWATSSNIHTLEDTLSSSLLNLATWVDTNKLEIIVEKTVFQLLTLSTK</sequence>
<comment type="caution">
    <text evidence="1">The sequence shown here is derived from an EMBL/GenBank/DDBJ whole genome shotgun (WGS) entry which is preliminary data.</text>
</comment>
<accession>A0A8X6YDP5</accession>
<name>A0A8X6YDP5_9ARAC</name>
<gene>
    <name evidence="1" type="ORF">TNIN_498011</name>
</gene>
<keyword evidence="2" id="KW-1185">Reference proteome</keyword>
<organism evidence="1 2">
    <name type="scientific">Trichonephila inaurata madagascariensis</name>
    <dbReference type="NCBI Taxonomy" id="2747483"/>
    <lineage>
        <taxon>Eukaryota</taxon>
        <taxon>Metazoa</taxon>
        <taxon>Ecdysozoa</taxon>
        <taxon>Arthropoda</taxon>
        <taxon>Chelicerata</taxon>
        <taxon>Arachnida</taxon>
        <taxon>Araneae</taxon>
        <taxon>Araneomorphae</taxon>
        <taxon>Entelegynae</taxon>
        <taxon>Araneoidea</taxon>
        <taxon>Nephilidae</taxon>
        <taxon>Trichonephila</taxon>
        <taxon>Trichonephila inaurata</taxon>
    </lineage>
</organism>
<evidence type="ECO:0000313" key="1">
    <source>
        <dbReference type="EMBL" id="GFY69534.1"/>
    </source>
</evidence>